<evidence type="ECO:0000313" key="12">
    <source>
        <dbReference type="EMBL" id="KAG2171605.1"/>
    </source>
</evidence>
<comment type="similarity">
    <text evidence="2">Belongs to the ABC transporter superfamily. ABCG family. PDR (TC 3.A.1.205) subfamily.</text>
</comment>
<evidence type="ECO:0000256" key="4">
    <source>
        <dbReference type="ARBA" id="ARBA00022692"/>
    </source>
</evidence>
<dbReference type="CDD" id="cd03232">
    <property type="entry name" value="ABCG_PDR_domain2"/>
    <property type="match status" value="1"/>
</dbReference>
<keyword evidence="7 10" id="KW-1133">Transmembrane helix</keyword>
<dbReference type="InterPro" id="IPR013525">
    <property type="entry name" value="ABC2_TM"/>
</dbReference>
<feature type="transmembrane region" description="Helical" evidence="10">
    <location>
        <begin position="655"/>
        <end position="677"/>
    </location>
</feature>
<dbReference type="Pfam" id="PF14510">
    <property type="entry name" value="ABC_trans_N"/>
    <property type="match status" value="1"/>
</dbReference>
<feature type="compositionally biased region" description="Polar residues" evidence="9">
    <location>
        <begin position="15"/>
        <end position="39"/>
    </location>
</feature>
<sequence>MPSIEKLNAREETSQGHNPAQEPTTFAHTTSSADSTVIDTGSDDDNMDVEKNVDMFRDLERRISQHADDHALKPTRTLSRKSDKIDEEKAGAHADEDLPFDFRDYLESGVRAADSNGHRHQKMGVVFKDLTIVGEGADASTILNLTSPFVGFFKLLNPMRWVSKKTHGTAFDIVHKVTGFCEEGEMLLVLGRPGAGCSSLLRVLANSRKGFLNIEGQVNYGGIPAEEFGNYLGEAIYCMEEDAHYPELTVKETLGFALRMKTPAKRLPGVSRTNFQQEFMDTLLKIFGLKKQENTVVGNAFVRGLSGGERKRMTISEAMTARSAIACWDCPTRGLDAASALHYSKSLRIQCDALNKTTVATLYQASDSIYNLYDKVMLMYLGKCIFFGPRERAKPYFMEMGYTCEPRKSTPDFLTGITNPNERIIAEGFEGKVPETPEQFETYFLQSRDYQELTDAIAQYEAKVEREQPAAEFSAYVQEIKQKGVRNQSVYSVNFYEQVKALTIRQFQILWGDKQALYERYMSVFIQAFIYASVFYQMALNSTGAFQRGGALLASLLFNAFLSQAELPNVLTGRMTLQKHKSYAMYHPSAFHIARVVTDIPIIIVQCSLYAIIVYFMMGFDPRPDKFFVFLSINVLATLCTTDLFRLLGNISPSIYVAFQLTGILLITLITYCGFSIPYNNMHPWLYWIYWIDPYAYAFKALFTNEMRGLTFPCEGQAGLVPYGPSYTDPTHQACAIVGAEQGQLFVTGDQYLEAAYGYKTSQMSIDIIAVFLFWLFFIVLNMIAMEKITWVTGGFVKKVYKRGKAPKHTDEEELIRLRNAQEAYDQMGQDFAAEAGIFTWDRVNYWVPVQKTQLQLLDECNGWIKPGQMTALMGASGAGKTTLLDVLAKRKTIGKVEGDIYLNGKKLAADFERITGYVEQMDVHNPNLTVREALRFSAKMRQPAEVPLQEKYEYVETVLKMMEMQDLGDALIGILEAGQGISVEERKRLTIGMELVAKPHILFLDEPTSGLDSQSSYNIVKFIRKLADAGMALVCTIHQPSSILFEHFDRLLLLARGGKVAYFGDIGDNSAVMNDYFERNGARHCEQSENPAEYILEVIGAGIDGKSKQDWTDVWRNSAEHQAVRDELARLNANVGTLGVDENATEFATSTGYQVWEVYKRMNIIWWRDPYFNIGRIWQAFFIGILNGFTFWQLQATPSQLQLRALIVFQVMIMGLTLIFSIQPQFMMQRLFFRRDYASKYYGFFAFALSMILVEIPYMCVAGAVGFLPLYWTAGIQTTHLDGFYLYLMLVVFLMFCISFGLAIAAMLESMAQASIVTPIPNTFLFLFAGLLSPAAAMVYFWRVWMYPLDPYHYFLEGFISTLFNGMQVQCIDQDFIKFTPTSGQNCGTYASSYIDVAHGYLKDPSATDVCEYCQYSSGAQFLNNFEWTMDNRWRDFGLMWAYYVFNVSVFVLFVYINRKQKR</sequence>
<keyword evidence="8 10" id="KW-0472">Membrane</keyword>
<dbReference type="SMART" id="SM00382">
    <property type="entry name" value="AAA"/>
    <property type="match status" value="1"/>
</dbReference>
<keyword evidence="3" id="KW-0813">Transport</keyword>
<feature type="transmembrane region" description="Helical" evidence="10">
    <location>
        <begin position="1202"/>
        <end position="1221"/>
    </location>
</feature>
<evidence type="ECO:0000256" key="5">
    <source>
        <dbReference type="ARBA" id="ARBA00022741"/>
    </source>
</evidence>
<dbReference type="InterPro" id="IPR029481">
    <property type="entry name" value="ABC_trans_N"/>
</dbReference>
<dbReference type="OrthoDB" id="245989at2759"/>
<evidence type="ECO:0000256" key="3">
    <source>
        <dbReference type="ARBA" id="ARBA00022448"/>
    </source>
</evidence>
<feature type="transmembrane region" description="Helical" evidence="10">
    <location>
        <begin position="1242"/>
        <end position="1273"/>
    </location>
</feature>
<dbReference type="EMBL" id="JAEPQZ010000020">
    <property type="protein sequence ID" value="KAG2171605.1"/>
    <property type="molecule type" value="Genomic_DNA"/>
</dbReference>
<evidence type="ECO:0000256" key="1">
    <source>
        <dbReference type="ARBA" id="ARBA00004141"/>
    </source>
</evidence>
<dbReference type="Pfam" id="PF06422">
    <property type="entry name" value="PDR_CDR"/>
    <property type="match status" value="2"/>
</dbReference>
<reference evidence="12" key="1">
    <citation type="submission" date="2020-12" db="EMBL/GenBank/DDBJ databases">
        <title>Metabolic potential, ecology and presence of endohyphal bacteria is reflected in genomic diversity of Mucoromycotina.</title>
        <authorList>
            <person name="Muszewska A."/>
            <person name="Okrasinska A."/>
            <person name="Steczkiewicz K."/>
            <person name="Drgas O."/>
            <person name="Orlowska M."/>
            <person name="Perlinska-Lenart U."/>
            <person name="Aleksandrzak-Piekarczyk T."/>
            <person name="Szatraj K."/>
            <person name="Zielenkiewicz U."/>
            <person name="Pilsyk S."/>
            <person name="Malc E."/>
            <person name="Mieczkowski P."/>
            <person name="Kruszewska J.S."/>
            <person name="Biernat P."/>
            <person name="Pawlowska J."/>
        </authorList>
    </citation>
    <scope>NUCLEOTIDE SEQUENCE</scope>
    <source>
        <strain evidence="12">WA0000067209</strain>
    </source>
</reference>
<dbReference type="SUPFAM" id="SSF52540">
    <property type="entry name" value="P-loop containing nucleoside triphosphate hydrolases"/>
    <property type="match status" value="2"/>
</dbReference>
<proteinExistence type="inferred from homology"/>
<dbReference type="PANTHER" id="PTHR19241">
    <property type="entry name" value="ATP-BINDING CASSETTE TRANSPORTER"/>
    <property type="match status" value="1"/>
</dbReference>
<feature type="transmembrane region" description="Helical" evidence="10">
    <location>
        <begin position="1178"/>
        <end position="1196"/>
    </location>
</feature>
<feature type="domain" description="ABC transporter" evidence="11">
    <location>
        <begin position="838"/>
        <end position="1082"/>
    </location>
</feature>
<dbReference type="InterPro" id="IPR043926">
    <property type="entry name" value="ABCG_dom"/>
</dbReference>
<dbReference type="Pfam" id="PF01061">
    <property type="entry name" value="ABC2_membrane"/>
    <property type="match status" value="2"/>
</dbReference>
<feature type="transmembrane region" description="Helical" evidence="10">
    <location>
        <begin position="521"/>
        <end position="539"/>
    </location>
</feature>
<evidence type="ECO:0000256" key="7">
    <source>
        <dbReference type="ARBA" id="ARBA00022989"/>
    </source>
</evidence>
<accession>A0A8H7U7J3</accession>
<evidence type="ECO:0000256" key="6">
    <source>
        <dbReference type="ARBA" id="ARBA00022840"/>
    </source>
</evidence>
<dbReference type="InterPro" id="IPR003593">
    <property type="entry name" value="AAA+_ATPase"/>
</dbReference>
<dbReference type="GO" id="GO:0016887">
    <property type="term" value="F:ATP hydrolysis activity"/>
    <property type="evidence" value="ECO:0007669"/>
    <property type="project" value="InterPro"/>
</dbReference>
<dbReference type="Pfam" id="PF19055">
    <property type="entry name" value="ABC2_membrane_7"/>
    <property type="match status" value="1"/>
</dbReference>
<dbReference type="PROSITE" id="PS50893">
    <property type="entry name" value="ABC_TRANSPORTER_2"/>
    <property type="match status" value="2"/>
</dbReference>
<evidence type="ECO:0000256" key="8">
    <source>
        <dbReference type="ARBA" id="ARBA00023136"/>
    </source>
</evidence>
<dbReference type="GO" id="GO:0016020">
    <property type="term" value="C:membrane"/>
    <property type="evidence" value="ECO:0007669"/>
    <property type="project" value="UniProtKB-SubCell"/>
</dbReference>
<dbReference type="InterPro" id="IPR034003">
    <property type="entry name" value="ABCG_PDR_2"/>
</dbReference>
<dbReference type="InterPro" id="IPR034001">
    <property type="entry name" value="ABCG_PDR_1"/>
</dbReference>
<evidence type="ECO:0000256" key="9">
    <source>
        <dbReference type="SAM" id="MobiDB-lite"/>
    </source>
</evidence>
<feature type="region of interest" description="Disordered" evidence="9">
    <location>
        <begin position="1"/>
        <end position="52"/>
    </location>
</feature>
<feature type="transmembrane region" description="Helical" evidence="10">
    <location>
        <begin position="1285"/>
        <end position="1309"/>
    </location>
</feature>
<dbReference type="InterPro" id="IPR010929">
    <property type="entry name" value="PDR_CDR_ABC"/>
</dbReference>
<dbReference type="InterPro" id="IPR003439">
    <property type="entry name" value="ABC_transporter-like_ATP-bd"/>
</dbReference>
<feature type="domain" description="ABC transporter" evidence="11">
    <location>
        <begin position="153"/>
        <end position="406"/>
    </location>
</feature>
<dbReference type="InterPro" id="IPR027417">
    <property type="entry name" value="P-loop_NTPase"/>
</dbReference>
<dbReference type="Gene3D" id="3.40.50.300">
    <property type="entry name" value="P-loop containing nucleotide triphosphate hydrolases"/>
    <property type="match status" value="2"/>
</dbReference>
<dbReference type="Pfam" id="PF00005">
    <property type="entry name" value="ABC_tran"/>
    <property type="match status" value="2"/>
</dbReference>
<keyword evidence="6" id="KW-0067">ATP-binding</keyword>
<organism evidence="12 13">
    <name type="scientific">Mortierella isabellina</name>
    <name type="common">Filamentous fungus</name>
    <name type="synonym">Umbelopsis isabellina</name>
    <dbReference type="NCBI Taxonomy" id="91625"/>
    <lineage>
        <taxon>Eukaryota</taxon>
        <taxon>Fungi</taxon>
        <taxon>Fungi incertae sedis</taxon>
        <taxon>Mucoromycota</taxon>
        <taxon>Mucoromycotina</taxon>
        <taxon>Umbelopsidomycetes</taxon>
        <taxon>Umbelopsidales</taxon>
        <taxon>Umbelopsidaceae</taxon>
        <taxon>Umbelopsis</taxon>
    </lineage>
</organism>
<protein>
    <recommendedName>
        <fullName evidence="11">ABC transporter domain-containing protein</fullName>
    </recommendedName>
</protein>
<comment type="subcellular location">
    <subcellularLocation>
        <location evidence="1">Membrane</location>
        <topology evidence="1">Multi-pass membrane protein</topology>
    </subcellularLocation>
</comment>
<gene>
    <name evidence="12" type="ORF">INT43_008331</name>
</gene>
<dbReference type="FunFam" id="3.40.50.300:FF:000054">
    <property type="entry name" value="ABC multidrug transporter atrF"/>
    <property type="match status" value="1"/>
</dbReference>
<dbReference type="GO" id="GO:0005524">
    <property type="term" value="F:ATP binding"/>
    <property type="evidence" value="ECO:0007669"/>
    <property type="project" value="UniProtKB-KW"/>
</dbReference>
<dbReference type="GO" id="GO:0140359">
    <property type="term" value="F:ABC-type transporter activity"/>
    <property type="evidence" value="ECO:0007669"/>
    <property type="project" value="InterPro"/>
</dbReference>
<feature type="transmembrane region" description="Helical" evidence="10">
    <location>
        <begin position="1439"/>
        <end position="1458"/>
    </location>
</feature>
<feature type="region of interest" description="Disordered" evidence="9">
    <location>
        <begin position="65"/>
        <end position="92"/>
    </location>
</feature>
<feature type="transmembrane region" description="Helical" evidence="10">
    <location>
        <begin position="593"/>
        <end position="616"/>
    </location>
</feature>
<evidence type="ECO:0000256" key="2">
    <source>
        <dbReference type="ARBA" id="ARBA00006012"/>
    </source>
</evidence>
<name>A0A8H7U7J3_MORIS</name>
<keyword evidence="13" id="KW-1185">Reference proteome</keyword>
<feature type="compositionally biased region" description="Basic and acidic residues" evidence="9">
    <location>
        <begin position="80"/>
        <end position="92"/>
    </location>
</feature>
<comment type="caution">
    <text evidence="12">The sequence shown here is derived from an EMBL/GenBank/DDBJ whole genome shotgun (WGS) entry which is preliminary data.</text>
</comment>
<dbReference type="Proteomes" id="UP000654370">
    <property type="component" value="Unassembled WGS sequence"/>
</dbReference>
<feature type="transmembrane region" description="Helical" evidence="10">
    <location>
        <begin position="1321"/>
        <end position="1343"/>
    </location>
</feature>
<dbReference type="CDD" id="cd03233">
    <property type="entry name" value="ABCG_PDR_domain1"/>
    <property type="match status" value="1"/>
</dbReference>
<dbReference type="PROSITE" id="PS00211">
    <property type="entry name" value="ABC_TRANSPORTER_1"/>
    <property type="match status" value="1"/>
</dbReference>
<evidence type="ECO:0000256" key="10">
    <source>
        <dbReference type="SAM" id="Phobius"/>
    </source>
</evidence>
<evidence type="ECO:0000259" key="11">
    <source>
        <dbReference type="PROSITE" id="PS50893"/>
    </source>
</evidence>
<keyword evidence="5" id="KW-0547">Nucleotide-binding</keyword>
<feature type="transmembrane region" description="Helical" evidence="10">
    <location>
        <begin position="628"/>
        <end position="648"/>
    </location>
</feature>
<keyword evidence="4 10" id="KW-0812">Transmembrane</keyword>
<feature type="transmembrane region" description="Helical" evidence="10">
    <location>
        <begin position="764"/>
        <end position="785"/>
    </location>
</feature>
<dbReference type="InterPro" id="IPR017871">
    <property type="entry name" value="ABC_transporter-like_CS"/>
</dbReference>
<evidence type="ECO:0000313" key="13">
    <source>
        <dbReference type="Proteomes" id="UP000654370"/>
    </source>
</evidence>